<organism evidence="2 3">
    <name type="scientific">Sphingosinicella rhizophila</name>
    <dbReference type="NCBI Taxonomy" id="3050082"/>
    <lineage>
        <taxon>Bacteria</taxon>
        <taxon>Pseudomonadati</taxon>
        <taxon>Pseudomonadota</taxon>
        <taxon>Alphaproteobacteria</taxon>
        <taxon>Sphingomonadales</taxon>
        <taxon>Sphingosinicellaceae</taxon>
        <taxon>Sphingosinicella</taxon>
    </lineage>
</organism>
<gene>
    <name evidence="2" type="ORF">RQX22_08695</name>
</gene>
<dbReference type="InterPro" id="IPR052164">
    <property type="entry name" value="Anthracycline_SecMetBiosynth"/>
</dbReference>
<dbReference type="InterPro" id="IPR004360">
    <property type="entry name" value="Glyas_Fos-R_dOase_dom"/>
</dbReference>
<keyword evidence="3" id="KW-1185">Reference proteome</keyword>
<dbReference type="CDD" id="cd07247">
    <property type="entry name" value="SgaA_N_like"/>
    <property type="match status" value="2"/>
</dbReference>
<dbReference type="PANTHER" id="PTHR33993:SF14">
    <property type="entry name" value="GB|AAF24581.1"/>
    <property type="match status" value="1"/>
</dbReference>
<dbReference type="SUPFAM" id="SSF54593">
    <property type="entry name" value="Glyoxalase/Bleomycin resistance protein/Dihydroxybiphenyl dioxygenase"/>
    <property type="match status" value="2"/>
</dbReference>
<name>A0ABU3Q6T4_9SPHN</name>
<dbReference type="InterPro" id="IPR029068">
    <property type="entry name" value="Glyas_Bleomycin-R_OHBP_Dase"/>
</dbReference>
<dbReference type="Proteomes" id="UP001259572">
    <property type="component" value="Unassembled WGS sequence"/>
</dbReference>
<feature type="domain" description="VOC" evidence="1">
    <location>
        <begin position="25"/>
        <end position="145"/>
    </location>
</feature>
<dbReference type="Gene3D" id="3.10.180.10">
    <property type="entry name" value="2,3-Dihydroxybiphenyl 1,2-Dioxygenase, domain 1"/>
    <property type="match status" value="2"/>
</dbReference>
<evidence type="ECO:0000313" key="3">
    <source>
        <dbReference type="Proteomes" id="UP001259572"/>
    </source>
</evidence>
<reference evidence="2 3" key="1">
    <citation type="submission" date="2023-05" db="EMBL/GenBank/DDBJ databases">
        <authorList>
            <person name="Guo Y."/>
        </authorList>
    </citation>
    <scope>NUCLEOTIDE SEQUENCE [LARGE SCALE GENOMIC DNA]</scope>
    <source>
        <strain evidence="2 3">GR2756</strain>
    </source>
</reference>
<dbReference type="Pfam" id="PF00903">
    <property type="entry name" value="Glyoxalase"/>
    <property type="match status" value="2"/>
</dbReference>
<evidence type="ECO:0000313" key="2">
    <source>
        <dbReference type="EMBL" id="MDT9599027.1"/>
    </source>
</evidence>
<protein>
    <submittedName>
        <fullName evidence="2">VOC family protein</fullName>
    </submittedName>
</protein>
<sequence>MTDVSNAAPAANAETCQGPPEGTGGFIWYELMTTEQDAAIAFYEAVVGWSASDQTMAEMGDFRYTILSAGDRQIGGLMQLTDEMLGHGARPAWVGYIGVPDTDAAAKQIVAAGGSVHMGPDDIPNVGRFAMVGDPGGAVFYVMTPLPRSDVPPPAEPNELANISWHELYAGNGQEAAFDFYSRQFGWETMEMMDMGPMGQYRIFGSNGVRMGGMMDQPAEMPVSAWSFYVDVDGIDAAIDRITANGGKVAMGPHQVPGGSWIVQAFDPQGAFFALVSTTR</sequence>
<dbReference type="PROSITE" id="PS51819">
    <property type="entry name" value="VOC"/>
    <property type="match status" value="2"/>
</dbReference>
<accession>A0ABU3Q6T4</accession>
<feature type="domain" description="VOC" evidence="1">
    <location>
        <begin position="162"/>
        <end position="278"/>
    </location>
</feature>
<comment type="caution">
    <text evidence="2">The sequence shown here is derived from an EMBL/GenBank/DDBJ whole genome shotgun (WGS) entry which is preliminary data.</text>
</comment>
<dbReference type="PANTHER" id="PTHR33993">
    <property type="entry name" value="GLYOXALASE-RELATED"/>
    <property type="match status" value="1"/>
</dbReference>
<dbReference type="InterPro" id="IPR037523">
    <property type="entry name" value="VOC_core"/>
</dbReference>
<dbReference type="EMBL" id="JAVUPU010000004">
    <property type="protein sequence ID" value="MDT9599027.1"/>
    <property type="molecule type" value="Genomic_DNA"/>
</dbReference>
<evidence type="ECO:0000259" key="1">
    <source>
        <dbReference type="PROSITE" id="PS51819"/>
    </source>
</evidence>
<dbReference type="RefSeq" id="WP_315725606.1">
    <property type="nucleotide sequence ID" value="NZ_JAVUPU010000004.1"/>
</dbReference>
<proteinExistence type="predicted"/>